<dbReference type="SUPFAM" id="SSF82679">
    <property type="entry name" value="N-utilization substance G protein NusG, N-terminal domain"/>
    <property type="match status" value="1"/>
</dbReference>
<dbReference type="EMBL" id="NQNY01000013">
    <property type="protein sequence ID" value="PAK21102.1"/>
    <property type="molecule type" value="Genomic_DNA"/>
</dbReference>
<comment type="similarity">
    <text evidence="5">Belongs to the NusG family.</text>
</comment>
<dbReference type="InterPro" id="IPR043425">
    <property type="entry name" value="NusG-like"/>
</dbReference>
<accession>A0A269THZ7</accession>
<keyword evidence="1 5" id="KW-0806">Transcription termination</keyword>
<evidence type="ECO:0000256" key="5">
    <source>
        <dbReference type="HAMAP-Rule" id="MF_00948"/>
    </source>
</evidence>
<dbReference type="InterPro" id="IPR047050">
    <property type="entry name" value="NGN"/>
</dbReference>
<reference evidence="9" key="1">
    <citation type="submission" date="2017-08" db="EMBL/GenBank/DDBJ databases">
        <authorList>
            <person name="Alvarez-Ponce D."/>
            <person name="Weitzman C.L."/>
            <person name="Tillett R.L."/>
            <person name="Sandmeier F.C."/>
            <person name="Tracy C.R."/>
        </authorList>
    </citation>
    <scope>NUCLEOTIDE SEQUENCE [LARGE SCALE GENOMIC DNA]</scope>
    <source>
        <strain evidence="9">723</strain>
    </source>
</reference>
<dbReference type="InterPro" id="IPR036735">
    <property type="entry name" value="NGN_dom_sf"/>
</dbReference>
<dbReference type="InterPro" id="IPR001062">
    <property type="entry name" value="Transcrpt_antiterm_NusG"/>
</dbReference>
<dbReference type="NCBIfam" id="TIGR01956">
    <property type="entry name" value="NusG_myco"/>
    <property type="match status" value="1"/>
</dbReference>
<comment type="caution">
    <text evidence="8">The sequence shown here is derived from an EMBL/GenBank/DDBJ whole genome shotgun (WGS) entry which is preliminary data.</text>
</comment>
<evidence type="ECO:0000259" key="7">
    <source>
        <dbReference type="SMART" id="SM00738"/>
    </source>
</evidence>
<proteinExistence type="inferred from homology"/>
<dbReference type="HAMAP" id="MF_00948">
    <property type="entry name" value="NusG"/>
    <property type="match status" value="1"/>
</dbReference>
<dbReference type="InterPro" id="IPR006645">
    <property type="entry name" value="NGN-like_dom"/>
</dbReference>
<dbReference type="GO" id="GO:0031564">
    <property type="term" value="P:transcription antitermination"/>
    <property type="evidence" value="ECO:0007669"/>
    <property type="project" value="UniProtKB-UniRule"/>
</dbReference>
<keyword evidence="4 5" id="KW-0804">Transcription</keyword>
<keyword evidence="3 5" id="KW-0805">Transcription regulation</keyword>
<feature type="domain" description="NusG-like N-terminal" evidence="7">
    <location>
        <begin position="7"/>
        <end position="125"/>
    </location>
</feature>
<evidence type="ECO:0000256" key="1">
    <source>
        <dbReference type="ARBA" id="ARBA00022472"/>
    </source>
</evidence>
<evidence type="ECO:0000313" key="8">
    <source>
        <dbReference type="EMBL" id="PAK21102.1"/>
    </source>
</evidence>
<dbReference type="PANTHER" id="PTHR30265">
    <property type="entry name" value="RHO-INTERACTING TRANSCRIPTION TERMINATION FACTOR NUSG"/>
    <property type="match status" value="1"/>
</dbReference>
<evidence type="ECO:0000256" key="2">
    <source>
        <dbReference type="ARBA" id="ARBA00022814"/>
    </source>
</evidence>
<keyword evidence="2 5" id="KW-0889">Transcription antitermination</keyword>
<dbReference type="GO" id="GO:0005829">
    <property type="term" value="C:cytosol"/>
    <property type="evidence" value="ECO:0007669"/>
    <property type="project" value="TreeGrafter"/>
</dbReference>
<dbReference type="InterPro" id="IPR010216">
    <property type="entry name" value="Transcrpt_antiterm_NusG_myco"/>
</dbReference>
<protein>
    <recommendedName>
        <fullName evidence="5 6">Transcription termination/antitermination protein NusG</fullName>
    </recommendedName>
</protein>
<dbReference type="PANTHER" id="PTHR30265:SF2">
    <property type="entry name" value="TRANSCRIPTION TERMINATION_ANTITERMINATION PROTEIN NUSG"/>
    <property type="match status" value="1"/>
</dbReference>
<organism evidence="8 9">
    <name type="scientific">Mycoplasmopsis agassizii</name>
    <dbReference type="NCBI Taxonomy" id="33922"/>
    <lineage>
        <taxon>Bacteria</taxon>
        <taxon>Bacillati</taxon>
        <taxon>Mycoplasmatota</taxon>
        <taxon>Mycoplasmoidales</taxon>
        <taxon>Metamycoplasmataceae</taxon>
        <taxon>Mycoplasmopsis</taxon>
    </lineage>
</organism>
<dbReference type="Proteomes" id="UP000216943">
    <property type="component" value="Unassembled WGS sequence"/>
</dbReference>
<dbReference type="OrthoDB" id="9809075at2"/>
<dbReference type="RefSeq" id="WP_095335038.1">
    <property type="nucleotide sequence ID" value="NZ_NQNY01000013.1"/>
</dbReference>
<evidence type="ECO:0000256" key="4">
    <source>
        <dbReference type="ARBA" id="ARBA00023163"/>
    </source>
</evidence>
<evidence type="ECO:0000313" key="9">
    <source>
        <dbReference type="Proteomes" id="UP000216943"/>
    </source>
</evidence>
<comment type="function">
    <text evidence="5">Participates in transcription elongation, termination and antitermination.</text>
</comment>
<dbReference type="Pfam" id="PF02357">
    <property type="entry name" value="NusG"/>
    <property type="match status" value="1"/>
</dbReference>
<dbReference type="Gene3D" id="3.30.70.940">
    <property type="entry name" value="NusG, N-terminal domain"/>
    <property type="match status" value="1"/>
</dbReference>
<dbReference type="GO" id="GO:0032784">
    <property type="term" value="P:regulation of DNA-templated transcription elongation"/>
    <property type="evidence" value="ECO:0007669"/>
    <property type="project" value="InterPro"/>
</dbReference>
<sequence length="200" mass="23678">MSNNSERYAWYTVVVVPNKEEQVIESLKNKINATKMGEFFRDFKIFKEPKISKTELEKKQRGENYVVKYINLYKGYVFINMLMTDDTWYLTRNTEYVTGIVGSHGDGVKPTPISKREFRRLLDSEIKHQKAFEERINQAPFLEGDLVKIIAGPLVNEEQEIYYKVKQVNEKMKYVTIDYESLGRKIVTEISWDHIEKMKK</sequence>
<dbReference type="SMART" id="SM00738">
    <property type="entry name" value="NGN"/>
    <property type="match status" value="1"/>
</dbReference>
<dbReference type="CDD" id="cd09891">
    <property type="entry name" value="NGN_Bact_1"/>
    <property type="match status" value="1"/>
</dbReference>
<dbReference type="GO" id="GO:0006354">
    <property type="term" value="P:DNA-templated transcription elongation"/>
    <property type="evidence" value="ECO:0007669"/>
    <property type="project" value="UniProtKB-UniRule"/>
</dbReference>
<evidence type="ECO:0000256" key="6">
    <source>
        <dbReference type="NCBIfam" id="TIGR01956"/>
    </source>
</evidence>
<gene>
    <name evidence="5" type="primary">nusG</name>
    <name evidence="8" type="ORF">CJJ23_03830</name>
</gene>
<dbReference type="AlphaFoldDB" id="A0A269THZ7"/>
<dbReference type="GO" id="GO:0006353">
    <property type="term" value="P:DNA-templated transcription termination"/>
    <property type="evidence" value="ECO:0007669"/>
    <property type="project" value="UniProtKB-UniRule"/>
</dbReference>
<name>A0A269THZ7_9BACT</name>
<evidence type="ECO:0000256" key="3">
    <source>
        <dbReference type="ARBA" id="ARBA00023015"/>
    </source>
</evidence>